<dbReference type="Gene3D" id="1.10.10.10">
    <property type="entry name" value="Winged helix-like DNA-binding domain superfamily/Winged helix DNA-binding domain"/>
    <property type="match status" value="2"/>
</dbReference>
<sequence length="374" mass="40497">GTSRPFTDTFSIMFLRHGGVNQLGGVFVNGRPLPDVVRQRIVELAHQGVRPCDISRQLRVSHGCVSKILGRYYETGSIKPGVIGGSKPKVATPKVVDKIAEYKRQNPTMFAWEIRDRLLAEGVCDNDTVPSVSSINRIIRTKVQQPFHPSSDGTGTPLTTAGHTIVPSTASPPVSSASNDPVGSYSINGILGIPRSNGEKRKRDDDGSDGSGPNSDSQGSVESLRKHLRADAFTQQQLEALDRVFERPSYPDVFPTSEHIKPEQVSNIEKNVGLSRLPSQTLTFFPGRDMASTTLPGYPPHVPPTGQGSYPTSTLAGMVPGSDFSGNPYSHPQYTTYNEAWRFSNPALLSSPYYYSAASRGSAPPTAATAYDRH</sequence>
<evidence type="ECO:0000313" key="11">
    <source>
        <dbReference type="Proteomes" id="UP000694701"/>
    </source>
</evidence>
<dbReference type="PRINTS" id="PR00027">
    <property type="entry name" value="PAIREDBOX"/>
</dbReference>
<evidence type="ECO:0000256" key="7">
    <source>
        <dbReference type="ARBA" id="ARBA00023242"/>
    </source>
</evidence>
<dbReference type="InterPro" id="IPR022130">
    <property type="entry name" value="Pax2_C"/>
</dbReference>
<dbReference type="GO" id="GO:0030902">
    <property type="term" value="P:hindbrain development"/>
    <property type="evidence" value="ECO:0007669"/>
    <property type="project" value="UniProtKB-ARBA"/>
</dbReference>
<dbReference type="PROSITE" id="PS00034">
    <property type="entry name" value="PAIRED_1"/>
    <property type="match status" value="1"/>
</dbReference>
<dbReference type="AlphaFoldDB" id="A0A8C2HEA9"/>
<dbReference type="InterPro" id="IPR001523">
    <property type="entry name" value="Paired_dom"/>
</dbReference>
<dbReference type="FunFam" id="1.10.10.10:FF:000013">
    <property type="entry name" value="Paired box 8 isoform 1"/>
    <property type="match status" value="1"/>
</dbReference>
<comment type="subcellular location">
    <subcellularLocation>
        <location evidence="1">Nucleus</location>
    </subcellularLocation>
</comment>
<organism evidence="10 11">
    <name type="scientific">Cyprinus carpio</name>
    <name type="common">Common carp</name>
    <dbReference type="NCBI Taxonomy" id="7962"/>
    <lineage>
        <taxon>Eukaryota</taxon>
        <taxon>Metazoa</taxon>
        <taxon>Chordata</taxon>
        <taxon>Craniata</taxon>
        <taxon>Vertebrata</taxon>
        <taxon>Euteleostomi</taxon>
        <taxon>Actinopterygii</taxon>
        <taxon>Neopterygii</taxon>
        <taxon>Teleostei</taxon>
        <taxon>Ostariophysi</taxon>
        <taxon>Cypriniformes</taxon>
        <taxon>Cyprinidae</taxon>
        <taxon>Cyprininae</taxon>
        <taxon>Cyprinus</taxon>
    </lineage>
</organism>
<dbReference type="PANTHER" id="PTHR45636">
    <property type="entry name" value="PAIRED BOX PROTEIN PAX-6-RELATED-RELATED"/>
    <property type="match status" value="1"/>
</dbReference>
<dbReference type="SMART" id="SM00351">
    <property type="entry name" value="PAX"/>
    <property type="match status" value="1"/>
</dbReference>
<dbReference type="Ensembl" id="ENSCCRT00020042421.1">
    <property type="protein sequence ID" value="ENSCCRP00020038857.1"/>
    <property type="gene ID" value="ENSCCRG00020017262.1"/>
</dbReference>
<evidence type="ECO:0000256" key="5">
    <source>
        <dbReference type="ARBA" id="ARBA00023125"/>
    </source>
</evidence>
<evidence type="ECO:0000256" key="2">
    <source>
        <dbReference type="ARBA" id="ARBA00022473"/>
    </source>
</evidence>
<dbReference type="CDD" id="cd00131">
    <property type="entry name" value="PAX"/>
    <property type="match status" value="1"/>
</dbReference>
<evidence type="ECO:0000256" key="8">
    <source>
        <dbReference type="SAM" id="MobiDB-lite"/>
    </source>
</evidence>
<dbReference type="InterPro" id="IPR009057">
    <property type="entry name" value="Homeodomain-like_sf"/>
</dbReference>
<dbReference type="GO" id="GO:0000978">
    <property type="term" value="F:RNA polymerase II cis-regulatory region sequence-specific DNA binding"/>
    <property type="evidence" value="ECO:0007669"/>
    <property type="project" value="TreeGrafter"/>
</dbReference>
<dbReference type="GO" id="GO:0005634">
    <property type="term" value="C:nucleus"/>
    <property type="evidence" value="ECO:0007669"/>
    <property type="project" value="UniProtKB-SubCell"/>
</dbReference>
<dbReference type="Pfam" id="PF00292">
    <property type="entry name" value="PAX"/>
    <property type="match status" value="1"/>
</dbReference>
<evidence type="ECO:0000259" key="9">
    <source>
        <dbReference type="PROSITE" id="PS51057"/>
    </source>
</evidence>
<dbReference type="FunFam" id="1.10.10.10:FF:000003">
    <property type="entry name" value="Paired box protein Pax-6"/>
    <property type="match status" value="1"/>
</dbReference>
<dbReference type="SUPFAM" id="SSF46689">
    <property type="entry name" value="Homeodomain-like"/>
    <property type="match status" value="1"/>
</dbReference>
<dbReference type="Proteomes" id="UP000694701">
    <property type="component" value="Unplaced"/>
</dbReference>
<evidence type="ECO:0000256" key="6">
    <source>
        <dbReference type="ARBA" id="ARBA00023163"/>
    </source>
</evidence>
<dbReference type="InterPro" id="IPR043182">
    <property type="entry name" value="PAIRED_DNA-bd_dom"/>
</dbReference>
<reference evidence="10" key="1">
    <citation type="submission" date="2025-08" db="UniProtKB">
        <authorList>
            <consortium name="Ensembl"/>
        </authorList>
    </citation>
    <scope>IDENTIFICATION</scope>
</reference>
<keyword evidence="5" id="KW-0238">DNA-binding</keyword>
<dbReference type="InterPro" id="IPR036388">
    <property type="entry name" value="WH-like_DNA-bd_sf"/>
</dbReference>
<dbReference type="InterPro" id="IPR043565">
    <property type="entry name" value="PAX_fam"/>
</dbReference>
<keyword evidence="2" id="KW-0217">Developmental protein</keyword>
<dbReference type="Pfam" id="PF12403">
    <property type="entry name" value="Pax2_C"/>
    <property type="match status" value="1"/>
</dbReference>
<dbReference type="GO" id="GO:0000981">
    <property type="term" value="F:DNA-binding transcription factor activity, RNA polymerase II-specific"/>
    <property type="evidence" value="ECO:0007669"/>
    <property type="project" value="TreeGrafter"/>
</dbReference>
<evidence type="ECO:0000256" key="4">
    <source>
        <dbReference type="ARBA" id="ARBA00023015"/>
    </source>
</evidence>
<keyword evidence="6" id="KW-0804">Transcription</keyword>
<keyword evidence="7" id="KW-0539">Nucleus</keyword>
<evidence type="ECO:0000256" key="3">
    <source>
        <dbReference type="ARBA" id="ARBA00022724"/>
    </source>
</evidence>
<protein>
    <submittedName>
        <fullName evidence="10">Paired box 2a</fullName>
    </submittedName>
</protein>
<dbReference type="PROSITE" id="PS51057">
    <property type="entry name" value="PAIRED_2"/>
    <property type="match status" value="1"/>
</dbReference>
<feature type="compositionally biased region" description="Low complexity" evidence="8">
    <location>
        <begin position="166"/>
        <end position="178"/>
    </location>
</feature>
<dbReference type="GO" id="GO:0048593">
    <property type="term" value="P:camera-type eye morphogenesis"/>
    <property type="evidence" value="ECO:0007669"/>
    <property type="project" value="UniProtKB-ARBA"/>
</dbReference>
<evidence type="ECO:0000256" key="1">
    <source>
        <dbReference type="ARBA" id="ARBA00004123"/>
    </source>
</evidence>
<dbReference type="GO" id="GO:0009952">
    <property type="term" value="P:anterior/posterior pattern specification"/>
    <property type="evidence" value="ECO:0007669"/>
    <property type="project" value="UniProtKB-ARBA"/>
</dbReference>
<evidence type="ECO:0000313" key="10">
    <source>
        <dbReference type="Ensembl" id="ENSCCRP00020038857.1"/>
    </source>
</evidence>
<dbReference type="PANTHER" id="PTHR45636:SF19">
    <property type="entry name" value="PAIRED BOX PROTEIN PAX-2"/>
    <property type="match status" value="1"/>
</dbReference>
<keyword evidence="3" id="KW-0563">Paired box</keyword>
<feature type="compositionally biased region" description="Polar residues" evidence="8">
    <location>
        <begin position="143"/>
        <end position="162"/>
    </location>
</feature>
<feature type="domain" description="Paired" evidence="9">
    <location>
        <begin position="16"/>
        <end position="142"/>
    </location>
</feature>
<keyword evidence="4" id="KW-0805">Transcription regulation</keyword>
<proteinExistence type="predicted"/>
<feature type="compositionally biased region" description="Low complexity" evidence="8">
    <location>
        <begin position="211"/>
        <end position="220"/>
    </location>
</feature>
<accession>A0A8C2HEA9</accession>
<feature type="region of interest" description="Disordered" evidence="8">
    <location>
        <begin position="143"/>
        <end position="224"/>
    </location>
</feature>
<name>A0A8C2HEA9_CYPCA</name>